<dbReference type="Proteomes" id="UP000268093">
    <property type="component" value="Unassembled WGS sequence"/>
</dbReference>
<dbReference type="AlphaFoldDB" id="A0A433DB05"/>
<gene>
    <name evidence="2" type="ORF">BC936DRAFT_145075</name>
</gene>
<reference evidence="2 3" key="1">
    <citation type="journal article" date="2018" name="New Phytol.">
        <title>Phylogenomics of Endogonaceae and evolution of mycorrhizas within Mucoromycota.</title>
        <authorList>
            <person name="Chang Y."/>
            <person name="Desiro A."/>
            <person name="Na H."/>
            <person name="Sandor L."/>
            <person name="Lipzen A."/>
            <person name="Clum A."/>
            <person name="Barry K."/>
            <person name="Grigoriev I.V."/>
            <person name="Martin F.M."/>
            <person name="Stajich J.E."/>
            <person name="Smith M.E."/>
            <person name="Bonito G."/>
            <person name="Spatafora J.W."/>
        </authorList>
    </citation>
    <scope>NUCLEOTIDE SEQUENCE [LARGE SCALE GENOMIC DNA]</scope>
    <source>
        <strain evidence="2 3">GMNB39</strain>
    </source>
</reference>
<comment type="caution">
    <text evidence="2">The sequence shown here is derived from an EMBL/GenBank/DDBJ whole genome shotgun (WGS) entry which is preliminary data.</text>
</comment>
<keyword evidence="3" id="KW-1185">Reference proteome</keyword>
<accession>A0A433DB05</accession>
<evidence type="ECO:0000256" key="1">
    <source>
        <dbReference type="SAM" id="MobiDB-lite"/>
    </source>
</evidence>
<proteinExistence type="predicted"/>
<feature type="region of interest" description="Disordered" evidence="1">
    <location>
        <begin position="153"/>
        <end position="176"/>
    </location>
</feature>
<evidence type="ECO:0000313" key="2">
    <source>
        <dbReference type="EMBL" id="RUP48009.1"/>
    </source>
</evidence>
<evidence type="ECO:0000313" key="3">
    <source>
        <dbReference type="Proteomes" id="UP000268093"/>
    </source>
</evidence>
<sequence length="198" mass="21720">MARPKKLPGALKELITKLAATNSLKKKLPSTKDVQSALRNAIKAINETDSIPSEEVLAAFETIAEAFPRIPTIVSHDQGSAKRKGTSGGGPDLERALSMLHLEFVGHVIARVTALALVPEDDEGNEELEKDKEKGMVQVLTKAYQIVQVPRTRRQGVPKPHHSTVRHPRQGHIGGRASRASGFIRASVDRMFSRRTRL</sequence>
<protein>
    <submittedName>
        <fullName evidence="2">Uncharacterized protein</fullName>
    </submittedName>
</protein>
<feature type="compositionally biased region" description="Basic residues" evidence="1">
    <location>
        <begin position="153"/>
        <end position="170"/>
    </location>
</feature>
<dbReference type="EMBL" id="RBNI01003835">
    <property type="protein sequence ID" value="RUP48009.1"/>
    <property type="molecule type" value="Genomic_DNA"/>
</dbReference>
<name>A0A433DB05_9FUNG</name>
<organism evidence="2 3">
    <name type="scientific">Jimgerdemannia flammicorona</name>
    <dbReference type="NCBI Taxonomy" id="994334"/>
    <lineage>
        <taxon>Eukaryota</taxon>
        <taxon>Fungi</taxon>
        <taxon>Fungi incertae sedis</taxon>
        <taxon>Mucoromycota</taxon>
        <taxon>Mucoromycotina</taxon>
        <taxon>Endogonomycetes</taxon>
        <taxon>Endogonales</taxon>
        <taxon>Endogonaceae</taxon>
        <taxon>Jimgerdemannia</taxon>
    </lineage>
</organism>